<dbReference type="Proteomes" id="UP000271098">
    <property type="component" value="Unassembled WGS sequence"/>
</dbReference>
<protein>
    <submittedName>
        <fullName evidence="3">SH3 domain-containing protein</fullName>
    </submittedName>
</protein>
<dbReference type="WBParaSite" id="GPUH_0001696001-mRNA-1">
    <property type="protein sequence ID" value="GPUH_0001696001-mRNA-1"/>
    <property type="gene ID" value="GPUH_0001696001"/>
</dbReference>
<name>A0A183E7J7_9BILA</name>
<accession>A0A183E7J7</accession>
<sequence>MTVSLVDNRHIFLKKEDERWNPGAMYEELEDNRHIFLKKEDEQWNPGAMYEELEVHDAQCSFFCPLNSQDHQYEVLDFIRNVAKCQVPLCLFLLS</sequence>
<proteinExistence type="predicted"/>
<dbReference type="AlphaFoldDB" id="A0A183E7J7"/>
<evidence type="ECO:0000313" key="2">
    <source>
        <dbReference type="Proteomes" id="UP000271098"/>
    </source>
</evidence>
<reference evidence="1 2" key="2">
    <citation type="submission" date="2018-11" db="EMBL/GenBank/DDBJ databases">
        <authorList>
            <consortium name="Pathogen Informatics"/>
        </authorList>
    </citation>
    <scope>NUCLEOTIDE SEQUENCE [LARGE SCALE GENOMIC DNA]</scope>
</reference>
<reference evidence="3" key="1">
    <citation type="submission" date="2016-06" db="UniProtKB">
        <authorList>
            <consortium name="WormBaseParasite"/>
        </authorList>
    </citation>
    <scope>IDENTIFICATION</scope>
</reference>
<evidence type="ECO:0000313" key="1">
    <source>
        <dbReference type="EMBL" id="VDN28837.1"/>
    </source>
</evidence>
<dbReference type="EMBL" id="UYRT01084439">
    <property type="protein sequence ID" value="VDN28837.1"/>
    <property type="molecule type" value="Genomic_DNA"/>
</dbReference>
<keyword evidence="2" id="KW-1185">Reference proteome</keyword>
<organism evidence="3">
    <name type="scientific">Gongylonema pulchrum</name>
    <dbReference type="NCBI Taxonomy" id="637853"/>
    <lineage>
        <taxon>Eukaryota</taxon>
        <taxon>Metazoa</taxon>
        <taxon>Ecdysozoa</taxon>
        <taxon>Nematoda</taxon>
        <taxon>Chromadorea</taxon>
        <taxon>Rhabditida</taxon>
        <taxon>Spirurina</taxon>
        <taxon>Spiruromorpha</taxon>
        <taxon>Spiruroidea</taxon>
        <taxon>Gongylonematidae</taxon>
        <taxon>Gongylonema</taxon>
    </lineage>
</organism>
<evidence type="ECO:0000313" key="3">
    <source>
        <dbReference type="WBParaSite" id="GPUH_0001696001-mRNA-1"/>
    </source>
</evidence>
<gene>
    <name evidence="1" type="ORF">GPUH_LOCUS16938</name>
</gene>